<gene>
    <name evidence="3" type="ORF">H7U12_21500</name>
</gene>
<dbReference type="InterPro" id="IPR016097">
    <property type="entry name" value="DUF695"/>
</dbReference>
<dbReference type="SUPFAM" id="SSF89946">
    <property type="entry name" value="Hypothetical protein VC0424"/>
    <property type="match status" value="1"/>
</dbReference>
<protein>
    <submittedName>
        <fullName evidence="3">DUF695 domain-containing protein</fullName>
    </submittedName>
</protein>
<feature type="domain" description="Regulator of ribonuclease activity B" evidence="2">
    <location>
        <begin position="150"/>
        <end position="250"/>
    </location>
</feature>
<evidence type="ECO:0000313" key="4">
    <source>
        <dbReference type="Proteomes" id="UP000659698"/>
    </source>
</evidence>
<evidence type="ECO:0000259" key="2">
    <source>
        <dbReference type="Pfam" id="PF06877"/>
    </source>
</evidence>
<sequence length="260" mass="29813">METNNNQPDWEVYFCHIEDKPAFIGLDLNLRVLAPIESQSNVIEVTIPLASAGEDGFPSEAEWEPLGDLEEALGDSLEAALGAVFVGKTLNAGLRKFYFYAEEVLLAEHYVSQAMEPFPDYRFEVDTWEDAAWEVYFEFLFPEPVDLQKIQNVKVLRHLEENGDKPAISRQIDHWIYFKDEASRSKYWQEIASKGYQKVEESFEPEIEETPYKLQVSITSTTQEDAIHDVVVYLWNLAQDHGADYDGWETSIETGQDATL</sequence>
<feature type="domain" description="DUF695" evidence="1">
    <location>
        <begin position="9"/>
        <end position="141"/>
    </location>
</feature>
<organism evidence="3 4">
    <name type="scientific">Rufibacter sediminis</name>
    <dbReference type="NCBI Taxonomy" id="2762756"/>
    <lineage>
        <taxon>Bacteria</taxon>
        <taxon>Pseudomonadati</taxon>
        <taxon>Bacteroidota</taxon>
        <taxon>Cytophagia</taxon>
        <taxon>Cytophagales</taxon>
        <taxon>Hymenobacteraceae</taxon>
        <taxon>Rufibacter</taxon>
    </lineage>
</organism>
<evidence type="ECO:0000313" key="3">
    <source>
        <dbReference type="EMBL" id="MBC3542274.1"/>
    </source>
</evidence>
<proteinExistence type="predicted"/>
<dbReference type="InterPro" id="IPR009671">
    <property type="entry name" value="RraB_dom"/>
</dbReference>
<reference evidence="3 4" key="1">
    <citation type="journal article" date="2019" name="Int. J. Syst. Evol. Microbiol.">
        <title>Rufibacter sediminis sp. nov., isolated from freshwater lake sediment.</title>
        <authorList>
            <person name="Qu J.H."/>
            <person name="Zhang L.J."/>
            <person name="Fu Y.H."/>
            <person name="Li H.F."/>
        </authorList>
    </citation>
    <scope>NUCLEOTIDE SEQUENCE [LARGE SCALE GENOMIC DNA]</scope>
    <source>
        <strain evidence="3 4">H-1</strain>
    </source>
</reference>
<name>A0ABR6VZF2_9BACT</name>
<dbReference type="Pfam" id="PF06877">
    <property type="entry name" value="RraB"/>
    <property type="match status" value="1"/>
</dbReference>
<dbReference type="Gene3D" id="3.30.70.970">
    <property type="entry name" value="RraB-like"/>
    <property type="match status" value="1"/>
</dbReference>
<dbReference type="EMBL" id="JACOAF010000058">
    <property type="protein sequence ID" value="MBC3542274.1"/>
    <property type="molecule type" value="Genomic_DNA"/>
</dbReference>
<dbReference type="RefSeq" id="WP_186641982.1">
    <property type="nucleotide sequence ID" value="NZ_JACOAF010000058.1"/>
</dbReference>
<comment type="caution">
    <text evidence="3">The sequence shown here is derived from an EMBL/GenBank/DDBJ whole genome shotgun (WGS) entry which is preliminary data.</text>
</comment>
<dbReference type="InterPro" id="IPR036701">
    <property type="entry name" value="RraB-like_sf"/>
</dbReference>
<accession>A0ABR6VZF2</accession>
<dbReference type="Proteomes" id="UP000659698">
    <property type="component" value="Unassembled WGS sequence"/>
</dbReference>
<keyword evidence="4" id="KW-1185">Reference proteome</keyword>
<dbReference type="Pfam" id="PF05117">
    <property type="entry name" value="DUF695"/>
    <property type="match status" value="1"/>
</dbReference>
<evidence type="ECO:0000259" key="1">
    <source>
        <dbReference type="Pfam" id="PF05117"/>
    </source>
</evidence>